<dbReference type="EMBL" id="JACBKZ010000003">
    <property type="protein sequence ID" value="KAF5955498.1"/>
    <property type="molecule type" value="Genomic_DNA"/>
</dbReference>
<proteinExistence type="predicted"/>
<evidence type="ECO:0000313" key="1">
    <source>
        <dbReference type="EMBL" id="KAF5955498.1"/>
    </source>
</evidence>
<evidence type="ECO:0000313" key="2">
    <source>
        <dbReference type="Proteomes" id="UP000593564"/>
    </source>
</evidence>
<keyword evidence="2" id="KW-1185">Reference proteome</keyword>
<sequence>MRNLRPTCTSKSNTNITGSLFRHSSSSTSRAASMTHNKHQCPTQIYDMMITGMDSSIEASLSARERNIGGSKERRETIVAKEIRRAKAFGTVILIARLERQVRGHQTLNAR</sequence>
<dbReference type="Proteomes" id="UP000593564">
    <property type="component" value="Unassembled WGS sequence"/>
</dbReference>
<reference evidence="2" key="1">
    <citation type="journal article" date="2020" name="Nat. Commun.">
        <title>Genome assembly of wild tea tree DASZ reveals pedigree and selection history of tea varieties.</title>
        <authorList>
            <person name="Zhang W."/>
            <person name="Zhang Y."/>
            <person name="Qiu H."/>
            <person name="Guo Y."/>
            <person name="Wan H."/>
            <person name="Zhang X."/>
            <person name="Scossa F."/>
            <person name="Alseekh S."/>
            <person name="Zhang Q."/>
            <person name="Wang P."/>
            <person name="Xu L."/>
            <person name="Schmidt M.H."/>
            <person name="Jia X."/>
            <person name="Li D."/>
            <person name="Zhu A."/>
            <person name="Guo F."/>
            <person name="Chen W."/>
            <person name="Ni D."/>
            <person name="Usadel B."/>
            <person name="Fernie A.R."/>
            <person name="Wen W."/>
        </authorList>
    </citation>
    <scope>NUCLEOTIDE SEQUENCE [LARGE SCALE GENOMIC DNA]</scope>
    <source>
        <strain evidence="2">cv. G240</strain>
    </source>
</reference>
<comment type="caution">
    <text evidence="1">The sequence shown here is derived from an EMBL/GenBank/DDBJ whole genome shotgun (WGS) entry which is preliminary data.</text>
</comment>
<organism evidence="1 2">
    <name type="scientific">Camellia sinensis</name>
    <name type="common">Tea plant</name>
    <name type="synonym">Thea sinensis</name>
    <dbReference type="NCBI Taxonomy" id="4442"/>
    <lineage>
        <taxon>Eukaryota</taxon>
        <taxon>Viridiplantae</taxon>
        <taxon>Streptophyta</taxon>
        <taxon>Embryophyta</taxon>
        <taxon>Tracheophyta</taxon>
        <taxon>Spermatophyta</taxon>
        <taxon>Magnoliopsida</taxon>
        <taxon>eudicotyledons</taxon>
        <taxon>Gunneridae</taxon>
        <taxon>Pentapetalae</taxon>
        <taxon>asterids</taxon>
        <taxon>Ericales</taxon>
        <taxon>Theaceae</taxon>
        <taxon>Camellia</taxon>
    </lineage>
</organism>
<reference evidence="1 2" key="2">
    <citation type="submission" date="2020-07" db="EMBL/GenBank/DDBJ databases">
        <title>Genome assembly of wild tea tree DASZ reveals pedigree and selection history of tea varieties.</title>
        <authorList>
            <person name="Zhang W."/>
        </authorList>
    </citation>
    <scope>NUCLEOTIDE SEQUENCE [LARGE SCALE GENOMIC DNA]</scope>
    <source>
        <strain evidence="2">cv. G240</strain>
        <tissue evidence="1">Leaf</tissue>
    </source>
</reference>
<accession>A0A7J7HU02</accession>
<dbReference type="AlphaFoldDB" id="A0A7J7HU02"/>
<name>A0A7J7HU02_CAMSI</name>
<protein>
    <submittedName>
        <fullName evidence="1">Uncharacterized protein</fullName>
    </submittedName>
</protein>
<gene>
    <name evidence="1" type="ORF">HYC85_008354</name>
</gene>